<proteinExistence type="predicted"/>
<sequence length="173" mass="18535">MKATLSIRLLLMIVLTGMGAGAAVTVQAEEASAPVATAKQAGTPAGKVKPAKKKPLPAKRTTTRKVAPGTLKRRAPIAAKSLPASEALQTTLPPANLDLSLPQNTFKHLEPVGTPPSSKNRPLLPPLFVDKSTEQTPFQLNGRLLKNEMDLQLRNESRNKEIDGAALDFQFKQ</sequence>
<dbReference type="Proteomes" id="UP000031535">
    <property type="component" value="Unassembled WGS sequence"/>
</dbReference>
<dbReference type="EMBL" id="JXDG01000020">
    <property type="protein sequence ID" value="KIH84275.1"/>
    <property type="molecule type" value="Genomic_DNA"/>
</dbReference>
<feature type="region of interest" description="Disordered" evidence="1">
    <location>
        <begin position="35"/>
        <end position="96"/>
    </location>
</feature>
<dbReference type="STRING" id="226910.UCMB321_1844"/>
<dbReference type="AlphaFoldDB" id="A0A0C2IBE5"/>
<feature type="signal peptide" evidence="2">
    <location>
        <begin position="1"/>
        <end position="22"/>
    </location>
</feature>
<evidence type="ECO:0000256" key="1">
    <source>
        <dbReference type="SAM" id="MobiDB-lite"/>
    </source>
</evidence>
<dbReference type="RefSeq" id="WP_040065595.1">
    <property type="nucleotide sequence ID" value="NZ_JXDG01000020.1"/>
</dbReference>
<accession>A0A0C2IBE5</accession>
<evidence type="ECO:0000313" key="3">
    <source>
        <dbReference type="EMBL" id="KIH84275.1"/>
    </source>
</evidence>
<keyword evidence="4" id="KW-1185">Reference proteome</keyword>
<feature type="chain" id="PRO_5002162329" evidence="2">
    <location>
        <begin position="23"/>
        <end position="173"/>
    </location>
</feature>
<dbReference type="GO" id="GO:0003743">
    <property type="term" value="F:translation initiation factor activity"/>
    <property type="evidence" value="ECO:0007669"/>
    <property type="project" value="UniProtKB-KW"/>
</dbReference>
<keyword evidence="3" id="KW-0396">Initiation factor</keyword>
<reference evidence="3 4" key="1">
    <citation type="submission" date="2015-01" db="EMBL/GenBank/DDBJ databases">
        <title>Complete genome of Pseudomonas batumici UCM B-321 producer of the batumin antibiotic with strong antistaphilococcal and potential anticancer activity.</title>
        <authorList>
            <person name="Klochko V.V."/>
            <person name="Zelena L.B."/>
            <person name="Elena K.A."/>
            <person name="Reva O.N."/>
        </authorList>
    </citation>
    <scope>NUCLEOTIDE SEQUENCE [LARGE SCALE GENOMIC DNA]</scope>
    <source>
        <strain evidence="3 4">UCM B-321</strain>
    </source>
</reference>
<organism evidence="3 4">
    <name type="scientific">Pseudomonas batumici</name>
    <dbReference type="NCBI Taxonomy" id="226910"/>
    <lineage>
        <taxon>Bacteria</taxon>
        <taxon>Pseudomonadati</taxon>
        <taxon>Pseudomonadota</taxon>
        <taxon>Gammaproteobacteria</taxon>
        <taxon>Pseudomonadales</taxon>
        <taxon>Pseudomonadaceae</taxon>
        <taxon>Pseudomonas</taxon>
    </lineage>
</organism>
<comment type="caution">
    <text evidence="3">The sequence shown here is derived from an EMBL/GenBank/DDBJ whole genome shotgun (WGS) entry which is preliminary data.</text>
</comment>
<protein>
    <submittedName>
        <fullName evidence="3">Translation initiation factor 2 (IF-2), GTPase</fullName>
    </submittedName>
</protein>
<evidence type="ECO:0000256" key="2">
    <source>
        <dbReference type="SAM" id="SignalP"/>
    </source>
</evidence>
<dbReference type="PATRIC" id="fig|226910.6.peg.1835"/>
<gene>
    <name evidence="3" type="ORF">UCMB321_1844</name>
</gene>
<evidence type="ECO:0000313" key="4">
    <source>
        <dbReference type="Proteomes" id="UP000031535"/>
    </source>
</evidence>
<name>A0A0C2IBE5_9PSED</name>
<feature type="compositionally biased region" description="Basic residues" evidence="1">
    <location>
        <begin position="49"/>
        <end position="63"/>
    </location>
</feature>
<keyword evidence="2" id="KW-0732">Signal</keyword>
<keyword evidence="3" id="KW-0648">Protein biosynthesis</keyword>